<organism evidence="3 4">
    <name type="scientific">Paraburkholderia acidicola</name>
    <dbReference type="NCBI Taxonomy" id="1912599"/>
    <lineage>
        <taxon>Bacteria</taxon>
        <taxon>Pseudomonadati</taxon>
        <taxon>Pseudomonadota</taxon>
        <taxon>Betaproteobacteria</taxon>
        <taxon>Burkholderiales</taxon>
        <taxon>Burkholderiaceae</taxon>
        <taxon>Paraburkholderia</taxon>
    </lineage>
</organism>
<dbReference type="RefSeq" id="WP_349544704.1">
    <property type="nucleotide sequence ID" value="NZ_JAOALG010000002.1"/>
</dbReference>
<dbReference type="SFLD" id="SFLDS00019">
    <property type="entry name" value="Glutathione_Transferase_(cytos"/>
    <property type="match status" value="1"/>
</dbReference>
<feature type="domain" description="GST C-terminal" evidence="2">
    <location>
        <begin position="97"/>
        <end position="214"/>
    </location>
</feature>
<keyword evidence="4" id="KW-1185">Reference proteome</keyword>
<dbReference type="InterPro" id="IPR036249">
    <property type="entry name" value="Thioredoxin-like_sf"/>
</dbReference>
<sequence length="214" mass="23830">MTQTSSARAIAPIRVWGRLSSANVQKVLWCLDDLRIGYNIVLAGGTHGGLSVDEFRALNPNQLVPVLLDRDIALWESNVIVRYLCKQYAPDTSYRADPLQQALEERWTDWYGTELGPHMTALWGHFKRGKVLAQETLARQLVRATQLWAMIENAIAGTTFIGGDAPGVSDYSLGPAIHRWLSINDNAVSPNLLRWHSALAIRPAYQHHIVAAPL</sequence>
<reference evidence="3 4" key="1">
    <citation type="journal article" date="2024" name="Chem. Sci.">
        <title>Discovery of a lagriamide polyketide by integrated genome mining, isotopic labeling, and untargeted metabolomics.</title>
        <authorList>
            <person name="Fergusson C.H."/>
            <person name="Saulog J."/>
            <person name="Paulo B.S."/>
            <person name="Wilson D.M."/>
            <person name="Liu D.Y."/>
            <person name="Morehouse N.J."/>
            <person name="Waterworth S."/>
            <person name="Barkei J."/>
            <person name="Gray C.A."/>
            <person name="Kwan J.C."/>
            <person name="Eustaquio A.S."/>
            <person name="Linington R.G."/>
        </authorList>
    </citation>
    <scope>NUCLEOTIDE SEQUENCE [LARGE SCALE GENOMIC DNA]</scope>
    <source>
        <strain evidence="3 4">RL17-338-BIF-B</strain>
    </source>
</reference>
<dbReference type="PROSITE" id="PS50404">
    <property type="entry name" value="GST_NTER"/>
    <property type="match status" value="1"/>
</dbReference>
<evidence type="ECO:0000313" key="3">
    <source>
        <dbReference type="EMBL" id="MEQ5842958.1"/>
    </source>
</evidence>
<dbReference type="InterPro" id="IPR010987">
    <property type="entry name" value="Glutathione-S-Trfase_C-like"/>
</dbReference>
<evidence type="ECO:0000259" key="1">
    <source>
        <dbReference type="PROSITE" id="PS50404"/>
    </source>
</evidence>
<dbReference type="InterPro" id="IPR036282">
    <property type="entry name" value="Glutathione-S-Trfase_C_sf"/>
</dbReference>
<evidence type="ECO:0000259" key="2">
    <source>
        <dbReference type="PROSITE" id="PS50405"/>
    </source>
</evidence>
<dbReference type="InterPro" id="IPR004045">
    <property type="entry name" value="Glutathione_S-Trfase_N"/>
</dbReference>
<dbReference type="PROSITE" id="PS50405">
    <property type="entry name" value="GST_CTER"/>
    <property type="match status" value="1"/>
</dbReference>
<dbReference type="Gene3D" id="1.20.1050.10">
    <property type="match status" value="1"/>
</dbReference>
<evidence type="ECO:0000313" key="4">
    <source>
        <dbReference type="Proteomes" id="UP001469089"/>
    </source>
</evidence>
<dbReference type="PANTHER" id="PTHR44051:SF19">
    <property type="entry name" value="DISULFIDE-BOND OXIDOREDUCTASE YFCG"/>
    <property type="match status" value="1"/>
</dbReference>
<dbReference type="PANTHER" id="PTHR44051">
    <property type="entry name" value="GLUTATHIONE S-TRANSFERASE-RELATED"/>
    <property type="match status" value="1"/>
</dbReference>
<dbReference type="SUPFAM" id="SSF47616">
    <property type="entry name" value="GST C-terminal domain-like"/>
    <property type="match status" value="1"/>
</dbReference>
<dbReference type="CDD" id="cd03047">
    <property type="entry name" value="GST_N_2"/>
    <property type="match status" value="1"/>
</dbReference>
<accession>A0ABV1LUJ4</accession>
<feature type="domain" description="GST N-terminal" evidence="1">
    <location>
        <begin position="11"/>
        <end position="92"/>
    </location>
</feature>
<comment type="caution">
    <text evidence="3">The sequence shown here is derived from an EMBL/GenBank/DDBJ whole genome shotgun (WGS) entry which is preliminary data.</text>
</comment>
<dbReference type="Pfam" id="PF13417">
    <property type="entry name" value="GST_N_3"/>
    <property type="match status" value="1"/>
</dbReference>
<gene>
    <name evidence="3" type="ORF">N0A02_26235</name>
</gene>
<dbReference type="Gene3D" id="3.40.30.10">
    <property type="entry name" value="Glutaredoxin"/>
    <property type="match status" value="1"/>
</dbReference>
<dbReference type="InterPro" id="IPR040079">
    <property type="entry name" value="Glutathione_S-Trfase"/>
</dbReference>
<dbReference type="SUPFAM" id="SSF52833">
    <property type="entry name" value="Thioredoxin-like"/>
    <property type="match status" value="1"/>
</dbReference>
<protein>
    <submittedName>
        <fullName evidence="3">Glutathione S-transferase N-terminal domain-containing protein</fullName>
    </submittedName>
</protein>
<dbReference type="Pfam" id="PF13410">
    <property type="entry name" value="GST_C_2"/>
    <property type="match status" value="1"/>
</dbReference>
<proteinExistence type="predicted"/>
<dbReference type="EMBL" id="JAOALG010000002">
    <property type="protein sequence ID" value="MEQ5842958.1"/>
    <property type="molecule type" value="Genomic_DNA"/>
</dbReference>
<name>A0ABV1LUJ4_9BURK</name>
<dbReference type="SFLD" id="SFLDG00358">
    <property type="entry name" value="Main_(cytGST)"/>
    <property type="match status" value="1"/>
</dbReference>
<dbReference type="Proteomes" id="UP001469089">
    <property type="component" value="Unassembled WGS sequence"/>
</dbReference>